<gene>
    <name evidence="1" type="ORF">FEE40_10185</name>
</gene>
<evidence type="ECO:0000313" key="1">
    <source>
        <dbReference type="EMBL" id="QIA90492.1"/>
    </source>
</evidence>
<accession>A0AAE6WIA0</accession>
<proteinExistence type="predicted"/>
<organism evidence="1 2">
    <name type="scientific">Ligilactobacillus murinus</name>
    <dbReference type="NCBI Taxonomy" id="1622"/>
    <lineage>
        <taxon>Bacteria</taxon>
        <taxon>Bacillati</taxon>
        <taxon>Bacillota</taxon>
        <taxon>Bacilli</taxon>
        <taxon>Lactobacillales</taxon>
        <taxon>Lactobacillaceae</taxon>
        <taxon>Ligilactobacillus</taxon>
    </lineage>
</organism>
<evidence type="ECO:0000313" key="2">
    <source>
        <dbReference type="Proteomes" id="UP000463931"/>
    </source>
</evidence>
<dbReference type="Proteomes" id="UP000463931">
    <property type="component" value="Chromosome"/>
</dbReference>
<dbReference type="AlphaFoldDB" id="A0AAE6WIA0"/>
<protein>
    <submittedName>
        <fullName evidence="1">Uncharacterized protein</fullName>
    </submittedName>
</protein>
<name>A0AAE6WIA0_9LACO</name>
<reference evidence="1 2" key="1">
    <citation type="journal article" date="2019" name="Nat. Med.">
        <title>Preventing dysbiosis of the neonatal mouse intestinal microbiome protects against late-onset sepsis.</title>
        <authorList>
            <person name="Singer J.R."/>
            <person name="Blosser E.G."/>
            <person name="Zindl C.L."/>
            <person name="Silberger D.J."/>
            <person name="Conlan S."/>
            <person name="Laufer V.A."/>
            <person name="DiToro D."/>
            <person name="Deming C."/>
            <person name="Kumar R."/>
            <person name="Morrow C.D."/>
            <person name="Segre J.A."/>
            <person name="Gray M.J."/>
            <person name="Randolph D.A."/>
            <person name="Weaver C.T."/>
        </authorList>
    </citation>
    <scope>NUCLEOTIDE SEQUENCE [LARGE SCALE GENOMIC DNA]</scope>
    <source>
        <strain evidence="1 2">V10</strain>
    </source>
</reference>
<dbReference type="EMBL" id="CP040852">
    <property type="protein sequence ID" value="QIA90492.1"/>
    <property type="molecule type" value="Genomic_DNA"/>
</dbReference>
<dbReference type="RefSeq" id="WP_163587992.1">
    <property type="nucleotide sequence ID" value="NZ_CP040852.1"/>
</dbReference>
<sequence>MGEYIADLKDGSGNGIRPQTLWEAILNAPDFAGEIQAAKDIANGKIDKGQALAYWGNTVNGDTDWDTVVKNGIHMVWATDGNRAGTHFPGKNNKASTDGNWGVLLVMGNFGKNADGGLGVQVAFMVPGDIYIRSHDGTGAGYWEEWRHCSYTVTP</sequence>